<dbReference type="Gene3D" id="3.40.50.150">
    <property type="entry name" value="Vaccinia Virus protein VP39"/>
    <property type="match status" value="1"/>
</dbReference>
<dbReference type="NCBIfam" id="TIGR00536">
    <property type="entry name" value="hemK_fam"/>
    <property type="match status" value="1"/>
</dbReference>
<name>A0A9D2S9D4_9FIRM</name>
<dbReference type="InterPro" id="IPR007848">
    <property type="entry name" value="Small_mtfrase_dom"/>
</dbReference>
<keyword evidence="3 5" id="KW-0949">S-adenosyl-L-methionine</keyword>
<dbReference type="InterPro" id="IPR019874">
    <property type="entry name" value="RF_methyltr_PrmC"/>
</dbReference>
<dbReference type="SUPFAM" id="SSF53335">
    <property type="entry name" value="S-adenosyl-L-methionine-dependent methyltransferases"/>
    <property type="match status" value="1"/>
</dbReference>
<dbReference type="PANTHER" id="PTHR18895">
    <property type="entry name" value="HEMK METHYLTRANSFERASE"/>
    <property type="match status" value="1"/>
</dbReference>
<dbReference type="EC" id="2.1.1.297" evidence="5"/>
<dbReference type="InterPro" id="IPR002052">
    <property type="entry name" value="DNA_methylase_N6_adenine_CS"/>
</dbReference>
<dbReference type="InterPro" id="IPR050320">
    <property type="entry name" value="N5-glutamine_MTase"/>
</dbReference>
<organism evidence="8 9">
    <name type="scientific">Candidatus Flavonifractor intestinigallinarum</name>
    <dbReference type="NCBI Taxonomy" id="2838586"/>
    <lineage>
        <taxon>Bacteria</taxon>
        <taxon>Bacillati</taxon>
        <taxon>Bacillota</taxon>
        <taxon>Clostridia</taxon>
        <taxon>Eubacteriales</taxon>
        <taxon>Oscillospiraceae</taxon>
        <taxon>Flavonifractor</taxon>
    </lineage>
</organism>
<feature type="binding site" evidence="5">
    <location>
        <begin position="192"/>
        <end position="195"/>
    </location>
    <ligand>
        <name>substrate</name>
    </ligand>
</feature>
<dbReference type="GO" id="GO:0102559">
    <property type="term" value="F:peptide chain release factor N(5)-glutamine methyltransferase activity"/>
    <property type="evidence" value="ECO:0007669"/>
    <property type="project" value="UniProtKB-EC"/>
</dbReference>
<evidence type="ECO:0000256" key="1">
    <source>
        <dbReference type="ARBA" id="ARBA00022603"/>
    </source>
</evidence>
<dbReference type="Pfam" id="PF17827">
    <property type="entry name" value="PrmC_N"/>
    <property type="match status" value="1"/>
</dbReference>
<feature type="domain" description="Methyltransferase small" evidence="6">
    <location>
        <begin position="115"/>
        <end position="195"/>
    </location>
</feature>
<dbReference type="NCBIfam" id="TIGR03534">
    <property type="entry name" value="RF_mod_PrmC"/>
    <property type="match status" value="1"/>
</dbReference>
<dbReference type="GO" id="GO:0003676">
    <property type="term" value="F:nucleic acid binding"/>
    <property type="evidence" value="ECO:0007669"/>
    <property type="project" value="InterPro"/>
</dbReference>
<comment type="catalytic activity">
    <reaction evidence="4 5">
        <text>L-glutaminyl-[peptide chain release factor] + S-adenosyl-L-methionine = N(5)-methyl-L-glutaminyl-[peptide chain release factor] + S-adenosyl-L-homocysteine + H(+)</text>
        <dbReference type="Rhea" id="RHEA:42896"/>
        <dbReference type="Rhea" id="RHEA-COMP:10271"/>
        <dbReference type="Rhea" id="RHEA-COMP:10272"/>
        <dbReference type="ChEBI" id="CHEBI:15378"/>
        <dbReference type="ChEBI" id="CHEBI:30011"/>
        <dbReference type="ChEBI" id="CHEBI:57856"/>
        <dbReference type="ChEBI" id="CHEBI:59789"/>
        <dbReference type="ChEBI" id="CHEBI:61891"/>
        <dbReference type="EC" id="2.1.1.297"/>
    </reaction>
</comment>
<evidence type="ECO:0000313" key="8">
    <source>
        <dbReference type="EMBL" id="HJB79413.1"/>
    </source>
</evidence>
<reference evidence="8" key="1">
    <citation type="journal article" date="2021" name="PeerJ">
        <title>Extensive microbial diversity within the chicken gut microbiome revealed by metagenomics and culture.</title>
        <authorList>
            <person name="Gilroy R."/>
            <person name="Ravi A."/>
            <person name="Getino M."/>
            <person name="Pursley I."/>
            <person name="Horton D.L."/>
            <person name="Alikhan N.F."/>
            <person name="Baker D."/>
            <person name="Gharbi K."/>
            <person name="Hall N."/>
            <person name="Watson M."/>
            <person name="Adriaenssens E.M."/>
            <person name="Foster-Nyarko E."/>
            <person name="Jarju S."/>
            <person name="Secka A."/>
            <person name="Antonio M."/>
            <person name="Oren A."/>
            <person name="Chaudhuri R.R."/>
            <person name="La Ragione R."/>
            <person name="Hildebrand F."/>
            <person name="Pallen M.J."/>
        </authorList>
    </citation>
    <scope>NUCLEOTIDE SEQUENCE</scope>
    <source>
        <strain evidence="8">CHK192-8294</strain>
    </source>
</reference>
<accession>A0A9D2S9D4</accession>
<dbReference type="CDD" id="cd02440">
    <property type="entry name" value="AdoMet_MTases"/>
    <property type="match status" value="1"/>
</dbReference>
<evidence type="ECO:0000256" key="5">
    <source>
        <dbReference type="HAMAP-Rule" id="MF_02126"/>
    </source>
</evidence>
<dbReference type="EMBL" id="DWXO01000004">
    <property type="protein sequence ID" value="HJB79413.1"/>
    <property type="molecule type" value="Genomic_DNA"/>
</dbReference>
<dbReference type="PROSITE" id="PS00092">
    <property type="entry name" value="N6_MTASE"/>
    <property type="match status" value="1"/>
</dbReference>
<comment type="caution">
    <text evidence="8">The sequence shown here is derived from an EMBL/GenBank/DDBJ whole genome shotgun (WGS) entry which is preliminary data.</text>
</comment>
<keyword evidence="2 5" id="KW-0808">Transferase</keyword>
<evidence type="ECO:0000259" key="7">
    <source>
        <dbReference type="Pfam" id="PF17827"/>
    </source>
</evidence>
<dbReference type="Proteomes" id="UP000823921">
    <property type="component" value="Unassembled WGS sequence"/>
</dbReference>
<dbReference type="GO" id="GO:0032259">
    <property type="term" value="P:methylation"/>
    <property type="evidence" value="ECO:0007669"/>
    <property type="project" value="UniProtKB-KW"/>
</dbReference>
<reference evidence="8" key="2">
    <citation type="submission" date="2021-04" db="EMBL/GenBank/DDBJ databases">
        <authorList>
            <person name="Gilroy R."/>
        </authorList>
    </citation>
    <scope>NUCLEOTIDE SEQUENCE</scope>
    <source>
        <strain evidence="8">CHK192-8294</strain>
    </source>
</reference>
<sequence length="287" mass="31237">MATTYNNLYLDVRRRLREAGVEGAPLEARELVCAAAGKSREQYYRDMALYASDAVEEKLKELVERRLSGEPVAYIIGEWEFYGLSLTVNRDVLIPRMDTELLAERAILLARAAGEGARVLDLCAGSGCVGLAVASNVPDCRVVLADLSEAALKTCKQNIRRCDLNARVTCFQADALQPPDGALWDFDVIACNPPYIPTGDIAGLDCSVRDFEPRAALDGGADGLDFYRAVTAQWGPALRLGGSLLFEVGIGQAPDVEKLLIEHGFSNVQSSQDTQGIWRVVEGVLNR</sequence>
<dbReference type="InterPro" id="IPR029063">
    <property type="entry name" value="SAM-dependent_MTases_sf"/>
</dbReference>
<feature type="domain" description="Release factor glutamine methyltransferase N-terminal" evidence="7">
    <location>
        <begin position="12"/>
        <end position="77"/>
    </location>
</feature>
<dbReference type="InterPro" id="IPR040758">
    <property type="entry name" value="PrmC_N"/>
</dbReference>
<evidence type="ECO:0000256" key="2">
    <source>
        <dbReference type="ARBA" id="ARBA00022679"/>
    </source>
</evidence>
<dbReference type="PANTHER" id="PTHR18895:SF74">
    <property type="entry name" value="MTRF1L RELEASE FACTOR GLUTAMINE METHYLTRANSFERASE"/>
    <property type="match status" value="1"/>
</dbReference>
<feature type="binding site" evidence="5">
    <location>
        <position position="146"/>
    </location>
    <ligand>
        <name>S-adenosyl-L-methionine</name>
        <dbReference type="ChEBI" id="CHEBI:59789"/>
    </ligand>
</feature>
<dbReference type="Gene3D" id="1.10.8.10">
    <property type="entry name" value="DNA helicase RuvA subunit, C-terminal domain"/>
    <property type="match status" value="1"/>
</dbReference>
<dbReference type="HAMAP" id="MF_02126">
    <property type="entry name" value="RF_methyltr_PrmC"/>
    <property type="match status" value="1"/>
</dbReference>
<keyword evidence="1 5" id="KW-0489">Methyltransferase</keyword>
<evidence type="ECO:0000313" key="9">
    <source>
        <dbReference type="Proteomes" id="UP000823921"/>
    </source>
</evidence>
<dbReference type="AlphaFoldDB" id="A0A9D2S9D4"/>
<comment type="similarity">
    <text evidence="5">Belongs to the protein N5-glutamine methyltransferase family. PrmC subfamily.</text>
</comment>
<comment type="function">
    <text evidence="5">Methylates the class 1 translation termination release factors RF1/PrfA and RF2/PrfB on the glutamine residue of the universally conserved GGQ motif.</text>
</comment>
<feature type="binding site" evidence="5">
    <location>
        <position position="192"/>
    </location>
    <ligand>
        <name>S-adenosyl-L-methionine</name>
        <dbReference type="ChEBI" id="CHEBI:59789"/>
    </ligand>
</feature>
<gene>
    <name evidence="5 8" type="primary">prmC</name>
    <name evidence="8" type="ORF">H9712_00320</name>
</gene>
<dbReference type="Pfam" id="PF05175">
    <property type="entry name" value="MTS"/>
    <property type="match status" value="1"/>
</dbReference>
<proteinExistence type="inferred from homology"/>
<comment type="caution">
    <text evidence="5">Lacks conserved residue(s) required for the propagation of feature annotation.</text>
</comment>
<protein>
    <recommendedName>
        <fullName evidence="5">Release factor glutamine methyltransferase</fullName>
        <shortName evidence="5">RF MTase</shortName>
        <ecNumber evidence="5">2.1.1.297</ecNumber>
    </recommendedName>
    <alternativeName>
        <fullName evidence="5">N5-glutamine methyltransferase PrmC</fullName>
    </alternativeName>
    <alternativeName>
        <fullName evidence="5">Protein-(glutamine-N5) MTase PrmC</fullName>
    </alternativeName>
    <alternativeName>
        <fullName evidence="5">Protein-glutamine N-methyltransferase PrmC</fullName>
    </alternativeName>
</protein>
<evidence type="ECO:0000259" key="6">
    <source>
        <dbReference type="Pfam" id="PF05175"/>
    </source>
</evidence>
<evidence type="ECO:0000256" key="4">
    <source>
        <dbReference type="ARBA" id="ARBA00048391"/>
    </source>
</evidence>
<dbReference type="InterPro" id="IPR004556">
    <property type="entry name" value="HemK-like"/>
</dbReference>
<evidence type="ECO:0000256" key="3">
    <source>
        <dbReference type="ARBA" id="ARBA00022691"/>
    </source>
</evidence>